<accession>A0A0B2VES3</accession>
<keyword evidence="1" id="KW-0812">Transmembrane</keyword>
<dbReference type="Proteomes" id="UP000031036">
    <property type="component" value="Unassembled WGS sequence"/>
</dbReference>
<keyword evidence="1" id="KW-0472">Membrane</keyword>
<proteinExistence type="predicted"/>
<keyword evidence="3" id="KW-1185">Reference proteome</keyword>
<organism evidence="2 3">
    <name type="scientific">Toxocara canis</name>
    <name type="common">Canine roundworm</name>
    <dbReference type="NCBI Taxonomy" id="6265"/>
    <lineage>
        <taxon>Eukaryota</taxon>
        <taxon>Metazoa</taxon>
        <taxon>Ecdysozoa</taxon>
        <taxon>Nematoda</taxon>
        <taxon>Chromadorea</taxon>
        <taxon>Rhabditida</taxon>
        <taxon>Spirurina</taxon>
        <taxon>Ascaridomorpha</taxon>
        <taxon>Ascaridoidea</taxon>
        <taxon>Toxocaridae</taxon>
        <taxon>Toxocara</taxon>
    </lineage>
</organism>
<comment type="caution">
    <text evidence="2">The sequence shown here is derived from an EMBL/GenBank/DDBJ whole genome shotgun (WGS) entry which is preliminary data.</text>
</comment>
<gene>
    <name evidence="2" type="ORF">Tcan_08700</name>
</gene>
<evidence type="ECO:0000313" key="3">
    <source>
        <dbReference type="Proteomes" id="UP000031036"/>
    </source>
</evidence>
<dbReference type="AlphaFoldDB" id="A0A0B2VES3"/>
<name>A0A0B2VES3_TOXCA</name>
<reference evidence="2 3" key="1">
    <citation type="submission" date="2014-11" db="EMBL/GenBank/DDBJ databases">
        <title>Genetic blueprint of the zoonotic pathogen Toxocara canis.</title>
        <authorList>
            <person name="Zhu X.-Q."/>
            <person name="Korhonen P.K."/>
            <person name="Cai H."/>
            <person name="Young N.D."/>
            <person name="Nejsum P."/>
            <person name="von Samson-Himmelstjerna G."/>
            <person name="Boag P.R."/>
            <person name="Tan P."/>
            <person name="Li Q."/>
            <person name="Min J."/>
            <person name="Yang Y."/>
            <person name="Wang X."/>
            <person name="Fang X."/>
            <person name="Hall R.S."/>
            <person name="Hofmann A."/>
            <person name="Sternberg P.W."/>
            <person name="Jex A.R."/>
            <person name="Gasser R.B."/>
        </authorList>
    </citation>
    <scope>NUCLEOTIDE SEQUENCE [LARGE SCALE GENOMIC DNA]</scope>
    <source>
        <strain evidence="2">PN_DK_2014</strain>
    </source>
</reference>
<dbReference type="EMBL" id="JPKZ01001803">
    <property type="protein sequence ID" value="KHN79954.1"/>
    <property type="molecule type" value="Genomic_DNA"/>
</dbReference>
<keyword evidence="1" id="KW-1133">Transmembrane helix</keyword>
<sequence length="78" mass="8468">MFIKLTAFLAHFRSLLLERVSKTEKGREGLQRTKAMGAVLIVFILAAIGTGVAYKMGYLDKVIAKAQDNLAGGRSPSQ</sequence>
<protein>
    <submittedName>
        <fullName evidence="2">Uncharacterized protein</fullName>
    </submittedName>
</protein>
<feature type="transmembrane region" description="Helical" evidence="1">
    <location>
        <begin position="35"/>
        <end position="54"/>
    </location>
</feature>
<evidence type="ECO:0000256" key="1">
    <source>
        <dbReference type="SAM" id="Phobius"/>
    </source>
</evidence>
<evidence type="ECO:0000313" key="2">
    <source>
        <dbReference type="EMBL" id="KHN79954.1"/>
    </source>
</evidence>